<evidence type="ECO:0000259" key="1">
    <source>
        <dbReference type="Pfam" id="PF24758"/>
    </source>
</evidence>
<sequence>MLPQCIFNSKTLVNLCLLDCVCNPSTGAVSLPCLKSLNLYRIQYQVKKSLPHLLSGCPVLEELIVGGIADDDLNCFKIASTTIKSLSLDIGSGNVGNVKINAPALRYLEVEEYSSYEHIRLLPVSNLIEADIWLNNFVLEVDDLNFLNSLSNVNRLKLSGRVEQVCI</sequence>
<dbReference type="Pfam" id="PF24758">
    <property type="entry name" value="LRR_At5g56370"/>
    <property type="match status" value="1"/>
</dbReference>
<evidence type="ECO:0000313" key="2">
    <source>
        <dbReference type="EMBL" id="GFP90225.1"/>
    </source>
</evidence>
<dbReference type="InterPro" id="IPR055411">
    <property type="entry name" value="LRR_FXL15/At3g58940/PEG3-like"/>
</dbReference>
<protein>
    <submittedName>
        <fullName evidence="2">Fbd-associated F-box protein at3g49020</fullName>
    </submittedName>
</protein>
<evidence type="ECO:0000313" key="3">
    <source>
        <dbReference type="Proteomes" id="UP000653305"/>
    </source>
</evidence>
<dbReference type="PANTHER" id="PTHR31900">
    <property type="entry name" value="F-BOX/RNI SUPERFAMILY PROTEIN-RELATED"/>
    <property type="match status" value="1"/>
</dbReference>
<dbReference type="InterPro" id="IPR050232">
    <property type="entry name" value="FBL13/AtMIF1-like"/>
</dbReference>
<name>A0A830C4G9_9LAMI</name>
<gene>
    <name evidence="2" type="ORF">PHJA_001166400</name>
</gene>
<dbReference type="Proteomes" id="UP000653305">
    <property type="component" value="Unassembled WGS sequence"/>
</dbReference>
<dbReference type="SUPFAM" id="SSF52047">
    <property type="entry name" value="RNI-like"/>
    <property type="match status" value="1"/>
</dbReference>
<dbReference type="Gene3D" id="3.80.10.10">
    <property type="entry name" value="Ribonuclease Inhibitor"/>
    <property type="match status" value="1"/>
</dbReference>
<reference evidence="2" key="1">
    <citation type="submission" date="2020-07" db="EMBL/GenBank/DDBJ databases">
        <title>Ethylene signaling mediates host invasion by parasitic plants.</title>
        <authorList>
            <person name="Yoshida S."/>
        </authorList>
    </citation>
    <scope>NUCLEOTIDE SEQUENCE</scope>
    <source>
        <strain evidence="2">Okayama</strain>
    </source>
</reference>
<comment type="caution">
    <text evidence="2">The sequence shown here is derived from an EMBL/GenBank/DDBJ whole genome shotgun (WGS) entry which is preliminary data.</text>
</comment>
<accession>A0A830C4G9</accession>
<dbReference type="OrthoDB" id="612216at2759"/>
<feature type="domain" description="F-box/LRR-repeat protein 15/At3g58940/PEG3-like LRR" evidence="1">
    <location>
        <begin position="2"/>
        <end position="110"/>
    </location>
</feature>
<proteinExistence type="predicted"/>
<dbReference type="PANTHER" id="PTHR31900:SF34">
    <property type="entry name" value="EMB|CAB62440.1-RELATED"/>
    <property type="match status" value="1"/>
</dbReference>
<dbReference type="InterPro" id="IPR032675">
    <property type="entry name" value="LRR_dom_sf"/>
</dbReference>
<organism evidence="2 3">
    <name type="scientific">Phtheirospermum japonicum</name>
    <dbReference type="NCBI Taxonomy" id="374723"/>
    <lineage>
        <taxon>Eukaryota</taxon>
        <taxon>Viridiplantae</taxon>
        <taxon>Streptophyta</taxon>
        <taxon>Embryophyta</taxon>
        <taxon>Tracheophyta</taxon>
        <taxon>Spermatophyta</taxon>
        <taxon>Magnoliopsida</taxon>
        <taxon>eudicotyledons</taxon>
        <taxon>Gunneridae</taxon>
        <taxon>Pentapetalae</taxon>
        <taxon>asterids</taxon>
        <taxon>lamiids</taxon>
        <taxon>Lamiales</taxon>
        <taxon>Orobanchaceae</taxon>
        <taxon>Orobanchaceae incertae sedis</taxon>
        <taxon>Phtheirospermum</taxon>
    </lineage>
</organism>
<keyword evidence="3" id="KW-1185">Reference proteome</keyword>
<dbReference type="AlphaFoldDB" id="A0A830C4G9"/>
<dbReference type="EMBL" id="BMAC01000213">
    <property type="protein sequence ID" value="GFP90225.1"/>
    <property type="molecule type" value="Genomic_DNA"/>
</dbReference>